<dbReference type="InterPro" id="IPR003772">
    <property type="entry name" value="YceD"/>
</dbReference>
<organism evidence="1 2">
    <name type="scientific">Terriglobus roseus</name>
    <dbReference type="NCBI Taxonomy" id="392734"/>
    <lineage>
        <taxon>Bacteria</taxon>
        <taxon>Pseudomonadati</taxon>
        <taxon>Acidobacteriota</taxon>
        <taxon>Terriglobia</taxon>
        <taxon>Terriglobales</taxon>
        <taxon>Acidobacteriaceae</taxon>
        <taxon>Terriglobus</taxon>
    </lineage>
</organism>
<accession>A0A1G7N3V0</accession>
<dbReference type="Proteomes" id="UP000182427">
    <property type="component" value="Chromosome I"/>
</dbReference>
<dbReference type="Pfam" id="PF02620">
    <property type="entry name" value="YceD"/>
    <property type="match status" value="1"/>
</dbReference>
<evidence type="ECO:0000313" key="2">
    <source>
        <dbReference type="Proteomes" id="UP000182427"/>
    </source>
</evidence>
<dbReference type="RefSeq" id="WP_231966528.1">
    <property type="nucleotide sequence ID" value="NZ_LT629690.1"/>
</dbReference>
<gene>
    <name evidence="1" type="ORF">SAMN05444167_2983</name>
</gene>
<sequence length="186" mass="20536">MTRITPADLVPDPMTLDLRLEPGSVDYAHDVRQIGPLAVKGTAERLEEYRGPREIVEDIRLRAHLAGDFELLCGRCLEPIQQHVEQTFDLVFRPAGADSDPGERSISEAETEIGYYETSGLLLEDAVREQVLLSLPERSLCREDCKGLCPHCGANLNETTCNCGEQIVDPRWGALQGFGEGKLSGE</sequence>
<name>A0A1G7N3V0_9BACT</name>
<dbReference type="PANTHER" id="PTHR34374">
    <property type="entry name" value="LARGE RIBOSOMAL RNA SUBUNIT ACCUMULATION PROTEIN YCED HOMOLOG 1, CHLOROPLASTIC"/>
    <property type="match status" value="1"/>
</dbReference>
<evidence type="ECO:0008006" key="3">
    <source>
        <dbReference type="Google" id="ProtNLM"/>
    </source>
</evidence>
<reference evidence="1 2" key="1">
    <citation type="submission" date="2016-10" db="EMBL/GenBank/DDBJ databases">
        <authorList>
            <person name="de Groot N.N."/>
        </authorList>
    </citation>
    <scope>NUCLEOTIDE SEQUENCE [LARGE SCALE GENOMIC DNA]</scope>
    <source>
        <strain evidence="1 2">GAS232</strain>
    </source>
</reference>
<dbReference type="EMBL" id="LT629690">
    <property type="protein sequence ID" value="SDF68029.1"/>
    <property type="molecule type" value="Genomic_DNA"/>
</dbReference>
<keyword evidence="2" id="KW-1185">Reference proteome</keyword>
<dbReference type="PANTHER" id="PTHR34374:SF1">
    <property type="entry name" value="LARGE RIBOSOMAL RNA SUBUNIT ACCUMULATION PROTEIN YCED HOMOLOG 1, CHLOROPLASTIC"/>
    <property type="match status" value="1"/>
</dbReference>
<protein>
    <recommendedName>
        <fullName evidence="3">DUF177 domain-containing protein</fullName>
    </recommendedName>
</protein>
<proteinExistence type="predicted"/>
<dbReference type="AlphaFoldDB" id="A0A1G7N3V0"/>
<evidence type="ECO:0000313" key="1">
    <source>
        <dbReference type="EMBL" id="SDF68029.1"/>
    </source>
</evidence>